<comment type="caution">
    <text evidence="1">The sequence shown here is derived from an EMBL/GenBank/DDBJ whole genome shotgun (WGS) entry which is preliminary data.</text>
</comment>
<dbReference type="Proteomes" id="UP001150728">
    <property type="component" value="Unassembled WGS sequence"/>
</dbReference>
<protein>
    <submittedName>
        <fullName evidence="1">Uncharacterized protein</fullName>
    </submittedName>
</protein>
<evidence type="ECO:0000313" key="2">
    <source>
        <dbReference type="Proteomes" id="UP001150728"/>
    </source>
</evidence>
<accession>A0A9X4D683</accession>
<evidence type="ECO:0000313" key="1">
    <source>
        <dbReference type="EMBL" id="MDD2110808.1"/>
    </source>
</evidence>
<proteinExistence type="predicted"/>
<organism evidence="1 2">
    <name type="scientific">Pseudomonas asiatica</name>
    <dbReference type="NCBI Taxonomy" id="2219225"/>
    <lineage>
        <taxon>Bacteria</taxon>
        <taxon>Pseudomonadati</taxon>
        <taxon>Pseudomonadota</taxon>
        <taxon>Gammaproteobacteria</taxon>
        <taxon>Pseudomonadales</taxon>
        <taxon>Pseudomonadaceae</taxon>
        <taxon>Pseudomonas</taxon>
    </lineage>
</organism>
<name>A0A9X4D683_9PSED</name>
<dbReference type="RefSeq" id="WP_212734933.1">
    <property type="nucleotide sequence ID" value="NZ_JANIAM010000002.1"/>
</dbReference>
<dbReference type="EMBL" id="JANIAM010000002">
    <property type="protein sequence ID" value="MDD2110808.1"/>
    <property type="molecule type" value="Genomic_DNA"/>
</dbReference>
<gene>
    <name evidence="1" type="ORF">NP554_03210</name>
</gene>
<sequence>MKRLLDALSRVWTLVRILTVLKTVRDFCGSGRARETGDAVDGTGFAGVRGHARSHSDRMRI</sequence>
<reference evidence="1" key="1">
    <citation type="submission" date="2022-07" db="EMBL/GenBank/DDBJ databases">
        <title>Multi-strain Analysis of Pseudomonas putida Reveals Metabolic and Genetic Diversity.</title>
        <authorList>
            <person name="Monk J.M."/>
        </authorList>
    </citation>
    <scope>NUCLEOTIDE SEQUENCE</scope>
    <source>
        <strain evidence="1">17633</strain>
    </source>
</reference>
<dbReference type="AlphaFoldDB" id="A0A9X4D683"/>